<dbReference type="EMBL" id="JANIGO010000001">
    <property type="protein sequence ID" value="MCQ8895144.1"/>
    <property type="molecule type" value="Genomic_DNA"/>
</dbReference>
<organism evidence="4 5">
    <name type="scientific">Limnobacter humi</name>
    <dbReference type="NCBI Taxonomy" id="1778671"/>
    <lineage>
        <taxon>Bacteria</taxon>
        <taxon>Pseudomonadati</taxon>
        <taxon>Pseudomonadota</taxon>
        <taxon>Betaproteobacteria</taxon>
        <taxon>Burkholderiales</taxon>
        <taxon>Burkholderiaceae</taxon>
        <taxon>Limnobacter</taxon>
    </lineage>
</organism>
<dbReference type="Gene3D" id="1.10.530.40">
    <property type="match status" value="1"/>
</dbReference>
<keyword evidence="4" id="KW-0378">Hydrolase</keyword>
<name>A0ABT1WC94_9BURK</name>
<dbReference type="Pfam" id="PF16754">
    <property type="entry name" value="Pesticin"/>
    <property type="match status" value="1"/>
</dbReference>
<proteinExistence type="predicted"/>
<keyword evidence="5" id="KW-1185">Reference proteome</keyword>
<reference evidence="4 5" key="1">
    <citation type="submission" date="2022-07" db="EMBL/GenBank/DDBJ databases">
        <authorList>
            <person name="Xamxidin M."/>
            <person name="Wu M."/>
        </authorList>
    </citation>
    <scope>NUCLEOTIDE SEQUENCE [LARGE SCALE GENOMIC DNA]</scope>
    <source>
        <strain evidence="4 5">NBRC 111650</strain>
    </source>
</reference>
<dbReference type="SUPFAM" id="SSF53955">
    <property type="entry name" value="Lysozyme-like"/>
    <property type="match status" value="1"/>
</dbReference>
<dbReference type="InterPro" id="IPR023346">
    <property type="entry name" value="Lysozyme-like_dom_sf"/>
</dbReference>
<keyword evidence="1" id="KW-0929">Antimicrobial</keyword>
<accession>A0ABT1WC94</accession>
<feature type="domain" description="Pesticin C-terminal" evidence="3">
    <location>
        <begin position="5"/>
        <end position="157"/>
    </location>
</feature>
<protein>
    <submittedName>
        <fullName evidence="4">Pesticin C-terminus-like muramidase</fullName>
        <ecNumber evidence="4">3.2.1.17</ecNumber>
    </submittedName>
</protein>
<dbReference type="InterPro" id="IPR031922">
    <property type="entry name" value="Pesticin_C"/>
</dbReference>
<keyword evidence="4" id="KW-0326">Glycosidase</keyword>
<comment type="caution">
    <text evidence="4">The sequence shown here is derived from an EMBL/GenBank/DDBJ whole genome shotgun (WGS) entry which is preliminary data.</text>
</comment>
<gene>
    <name evidence="4" type="ORF">NQT62_01670</name>
</gene>
<evidence type="ECO:0000256" key="2">
    <source>
        <dbReference type="ARBA" id="ARBA00022638"/>
    </source>
</evidence>
<dbReference type="RefSeq" id="WP_256762818.1">
    <property type="nucleotide sequence ID" value="NZ_JANIGO010000001.1"/>
</dbReference>
<dbReference type="Proteomes" id="UP001204142">
    <property type="component" value="Unassembled WGS sequence"/>
</dbReference>
<evidence type="ECO:0000259" key="3">
    <source>
        <dbReference type="Pfam" id="PF16754"/>
    </source>
</evidence>
<dbReference type="CDD" id="cd16902">
    <property type="entry name" value="pesticin_lyz"/>
    <property type="match status" value="1"/>
</dbReference>
<dbReference type="InterPro" id="IPR023347">
    <property type="entry name" value="Lysozyme_dom_sf"/>
</dbReference>
<dbReference type="GO" id="GO:0003796">
    <property type="term" value="F:lysozyme activity"/>
    <property type="evidence" value="ECO:0007669"/>
    <property type="project" value="UniProtKB-EC"/>
</dbReference>
<keyword evidence="2" id="KW-0081">Bacteriolytic enzyme</keyword>
<evidence type="ECO:0000256" key="1">
    <source>
        <dbReference type="ARBA" id="ARBA00022529"/>
    </source>
</evidence>
<evidence type="ECO:0000313" key="5">
    <source>
        <dbReference type="Proteomes" id="UP001204142"/>
    </source>
</evidence>
<sequence>MGLRVDFEFISKLEGGCSELGYVPAAENSQSGVTIASGLDLGARNLADLKQLGLSQDMVRRLTPYLGLKRKDAEKALKALPLRISASECVHIDQRIKNHYITALALRYNSALQPGKIPFEDLPSAMQTVITSVSFQHGLNLAKTAPKFWRAVTDQDWASTLKILRDFQDLFPTRRRIEANLLEQAL</sequence>
<dbReference type="EC" id="3.2.1.17" evidence="4"/>
<evidence type="ECO:0000313" key="4">
    <source>
        <dbReference type="EMBL" id="MCQ8895144.1"/>
    </source>
</evidence>